<feature type="domain" description="Thiamine pyrophosphate enzyme central" evidence="12">
    <location>
        <begin position="206"/>
        <end position="343"/>
    </location>
</feature>
<comment type="caution">
    <text evidence="15">The sequence shown here is derived from an EMBL/GenBank/DDBJ whole genome shotgun (WGS) entry which is preliminary data.</text>
</comment>
<evidence type="ECO:0000256" key="7">
    <source>
        <dbReference type="ARBA" id="ARBA00022723"/>
    </source>
</evidence>
<dbReference type="InterPro" id="IPR012001">
    <property type="entry name" value="Thiamin_PyroP_enz_TPP-bd_dom"/>
</dbReference>
<dbReference type="InterPro" id="IPR011766">
    <property type="entry name" value="TPP_enzyme_TPP-bd"/>
</dbReference>
<dbReference type="Gene3D" id="3.40.50.970">
    <property type="match status" value="2"/>
</dbReference>
<accession>A0ABW2SB24</accession>
<keyword evidence="7 11" id="KW-0479">Metal-binding</keyword>
<keyword evidence="10 11" id="KW-0100">Branched-chain amino acid biosynthesis</keyword>
<comment type="cofactor">
    <cofactor evidence="11">
        <name>Mg(2+)</name>
        <dbReference type="ChEBI" id="CHEBI:18420"/>
    </cofactor>
    <text evidence="11">Binds 1 Mg(2+) ion per subunit.</text>
</comment>
<dbReference type="EC" id="2.2.1.6" evidence="4 11"/>
<dbReference type="SUPFAM" id="SSF52518">
    <property type="entry name" value="Thiamin diphosphate-binding fold (THDP-binding)"/>
    <property type="match status" value="2"/>
</dbReference>
<comment type="catalytic activity">
    <reaction evidence="11">
        <text>2 pyruvate + H(+) = (2S)-2-acetolactate + CO2</text>
        <dbReference type="Rhea" id="RHEA:25249"/>
        <dbReference type="ChEBI" id="CHEBI:15361"/>
        <dbReference type="ChEBI" id="CHEBI:15378"/>
        <dbReference type="ChEBI" id="CHEBI:16526"/>
        <dbReference type="ChEBI" id="CHEBI:58476"/>
        <dbReference type="EC" id="2.2.1.6"/>
    </reaction>
</comment>
<dbReference type="InterPro" id="IPR029061">
    <property type="entry name" value="THDP-binding"/>
</dbReference>
<evidence type="ECO:0000259" key="13">
    <source>
        <dbReference type="Pfam" id="PF02775"/>
    </source>
</evidence>
<evidence type="ECO:0000256" key="3">
    <source>
        <dbReference type="ARBA" id="ARBA00007812"/>
    </source>
</evidence>
<evidence type="ECO:0000256" key="11">
    <source>
        <dbReference type="RuleBase" id="RU003591"/>
    </source>
</evidence>
<dbReference type="SUPFAM" id="SSF52467">
    <property type="entry name" value="DHS-like NAD/FAD-binding domain"/>
    <property type="match status" value="1"/>
</dbReference>
<evidence type="ECO:0000256" key="8">
    <source>
        <dbReference type="ARBA" id="ARBA00022842"/>
    </source>
</evidence>
<comment type="similarity">
    <text evidence="3 11">Belongs to the TPP enzyme family.</text>
</comment>
<sequence>MNTHTTENLSDSPTTACNGAELLLDTLLACGVDTIFGYPGGAALPLYDALYQRPALRHVLVRHEQAAVHAAEGYARSTGRVGVVLVTSGPGMSNTVTGLLDAHSDAIPVLCISGQVATGVIGTQAFQECDAIGLSRPVTKWNHQLRDANKAATAVRQALHIAASGKPGPVLLDVPKDVQLQNVAQVPVADVPATVSTPALPPSSALQQAAELLLAARQPVLYGGGGLINAGPGACAAFTQLARAFNLPTTLTLMGLGAFPASDPRFLGMLGMHGTLEANQAMHHADLIVCVGARFDDRVTSKLADFAPRAKKIHIDIDAKNINKVVAVDVALHGDCAQVLDALLAALPTVPPPTHPQDQRLDTWWQRIQAWRGHNSLGFTPRDEVILPQQLMHTLQQHLAPLDAIVSTDVGQHQMWAAQHLRFEAPRRWLTSGGAGTMGYGLPAAIGAQIAHPDKTVVCVSGDASILMNIQELSTAMQHGTPIKVVLSNNSHMGMVRQWQQLIHGNRLSHSWNAALPDFVALAKAFGWGARRVDAPHELDAALAECLVSQGPFFLDVRVAQQENCYPMIPAGKGHQEMMLGDGRWYREAARDPSVASSIFVQG</sequence>
<comment type="pathway">
    <text evidence="1 11">Amino-acid biosynthesis; L-isoleucine biosynthesis; L-isoleucine from 2-oxobutanoate: step 1/4.</text>
</comment>
<organism evidence="15 16">
    <name type="scientific">Hydrogenophaga defluvii</name>
    <dbReference type="NCBI Taxonomy" id="249410"/>
    <lineage>
        <taxon>Bacteria</taxon>
        <taxon>Pseudomonadati</taxon>
        <taxon>Pseudomonadota</taxon>
        <taxon>Betaproteobacteria</taxon>
        <taxon>Burkholderiales</taxon>
        <taxon>Comamonadaceae</taxon>
        <taxon>Hydrogenophaga</taxon>
    </lineage>
</organism>
<dbReference type="NCBIfam" id="TIGR00118">
    <property type="entry name" value="acolac_lg"/>
    <property type="match status" value="1"/>
</dbReference>
<name>A0ABW2SB24_9BURK</name>
<keyword evidence="6 11" id="KW-0808">Transferase</keyword>
<dbReference type="GO" id="GO:0003984">
    <property type="term" value="F:acetolactate synthase activity"/>
    <property type="evidence" value="ECO:0007669"/>
    <property type="project" value="UniProtKB-EC"/>
</dbReference>
<dbReference type="InterPro" id="IPR012846">
    <property type="entry name" value="Acetolactate_synth_lsu"/>
</dbReference>
<comment type="pathway">
    <text evidence="2 11">Amino-acid biosynthesis; L-valine biosynthesis; L-valine from pyruvate: step 1/4.</text>
</comment>
<evidence type="ECO:0000256" key="2">
    <source>
        <dbReference type="ARBA" id="ARBA00005025"/>
    </source>
</evidence>
<dbReference type="EMBL" id="JBHTBZ010000016">
    <property type="protein sequence ID" value="MFC7460378.1"/>
    <property type="molecule type" value="Genomic_DNA"/>
</dbReference>
<dbReference type="InterPro" id="IPR029035">
    <property type="entry name" value="DHS-like_NAD/FAD-binding_dom"/>
</dbReference>
<evidence type="ECO:0000313" key="15">
    <source>
        <dbReference type="EMBL" id="MFC7460378.1"/>
    </source>
</evidence>
<gene>
    <name evidence="15" type="primary">ilvB</name>
    <name evidence="15" type="ORF">ACFQU0_08035</name>
</gene>
<dbReference type="InterPro" id="IPR045229">
    <property type="entry name" value="TPP_enz"/>
</dbReference>
<dbReference type="PROSITE" id="PS00187">
    <property type="entry name" value="TPP_ENZYMES"/>
    <property type="match status" value="1"/>
</dbReference>
<dbReference type="CDD" id="cd07035">
    <property type="entry name" value="TPP_PYR_POX_like"/>
    <property type="match status" value="1"/>
</dbReference>
<feature type="domain" description="Thiamine pyrophosphate enzyme N-terminal TPP-binding" evidence="14">
    <location>
        <begin position="18"/>
        <end position="132"/>
    </location>
</feature>
<dbReference type="RefSeq" id="WP_382199653.1">
    <property type="nucleotide sequence ID" value="NZ_JBHTBZ010000016.1"/>
</dbReference>
<evidence type="ECO:0000256" key="1">
    <source>
        <dbReference type="ARBA" id="ARBA00004974"/>
    </source>
</evidence>
<keyword evidence="5 11" id="KW-0028">Amino-acid biosynthesis</keyword>
<dbReference type="InterPro" id="IPR000399">
    <property type="entry name" value="TPP-bd_CS"/>
</dbReference>
<protein>
    <recommendedName>
        <fullName evidence="4 11">Acetolactate synthase</fullName>
        <ecNumber evidence="4 11">2.2.1.6</ecNumber>
    </recommendedName>
</protein>
<dbReference type="PANTHER" id="PTHR18968">
    <property type="entry name" value="THIAMINE PYROPHOSPHATE ENZYMES"/>
    <property type="match status" value="1"/>
</dbReference>
<evidence type="ECO:0000256" key="4">
    <source>
        <dbReference type="ARBA" id="ARBA00013145"/>
    </source>
</evidence>
<dbReference type="InterPro" id="IPR012000">
    <property type="entry name" value="Thiamin_PyroP_enz_cen_dom"/>
</dbReference>
<dbReference type="CDD" id="cd02015">
    <property type="entry name" value="TPP_AHAS"/>
    <property type="match status" value="1"/>
</dbReference>
<evidence type="ECO:0000313" key="16">
    <source>
        <dbReference type="Proteomes" id="UP001596457"/>
    </source>
</evidence>
<dbReference type="Pfam" id="PF02775">
    <property type="entry name" value="TPP_enzyme_C"/>
    <property type="match status" value="1"/>
</dbReference>
<keyword evidence="16" id="KW-1185">Reference proteome</keyword>
<evidence type="ECO:0000256" key="5">
    <source>
        <dbReference type="ARBA" id="ARBA00022605"/>
    </source>
</evidence>
<dbReference type="Pfam" id="PF02776">
    <property type="entry name" value="TPP_enzyme_N"/>
    <property type="match status" value="1"/>
</dbReference>
<keyword evidence="8 11" id="KW-0460">Magnesium</keyword>
<evidence type="ECO:0000259" key="14">
    <source>
        <dbReference type="Pfam" id="PF02776"/>
    </source>
</evidence>
<comment type="cofactor">
    <cofactor evidence="11">
        <name>thiamine diphosphate</name>
        <dbReference type="ChEBI" id="CHEBI:58937"/>
    </cofactor>
    <text evidence="11">Binds 1 thiamine pyrophosphate per subunit.</text>
</comment>
<feature type="domain" description="Thiamine pyrophosphate enzyme TPP-binding" evidence="13">
    <location>
        <begin position="409"/>
        <end position="557"/>
    </location>
</feature>
<evidence type="ECO:0000256" key="9">
    <source>
        <dbReference type="ARBA" id="ARBA00023052"/>
    </source>
</evidence>
<dbReference type="Proteomes" id="UP001596457">
    <property type="component" value="Unassembled WGS sequence"/>
</dbReference>
<reference evidence="16" key="1">
    <citation type="journal article" date="2019" name="Int. J. Syst. Evol. Microbiol.">
        <title>The Global Catalogue of Microorganisms (GCM) 10K type strain sequencing project: providing services to taxonomists for standard genome sequencing and annotation.</title>
        <authorList>
            <consortium name="The Broad Institute Genomics Platform"/>
            <consortium name="The Broad Institute Genome Sequencing Center for Infectious Disease"/>
            <person name="Wu L."/>
            <person name="Ma J."/>
        </authorList>
    </citation>
    <scope>NUCLEOTIDE SEQUENCE [LARGE SCALE GENOMIC DNA]</scope>
    <source>
        <strain evidence="16">CCUG 53903</strain>
    </source>
</reference>
<dbReference type="PANTHER" id="PTHR18968:SF13">
    <property type="entry name" value="ACETOLACTATE SYNTHASE CATALYTIC SUBUNIT, MITOCHONDRIAL"/>
    <property type="match status" value="1"/>
</dbReference>
<evidence type="ECO:0000256" key="10">
    <source>
        <dbReference type="ARBA" id="ARBA00023304"/>
    </source>
</evidence>
<proteinExistence type="inferred from homology"/>
<dbReference type="Gene3D" id="3.40.50.1220">
    <property type="entry name" value="TPP-binding domain"/>
    <property type="match status" value="1"/>
</dbReference>
<dbReference type="Pfam" id="PF00205">
    <property type="entry name" value="TPP_enzyme_M"/>
    <property type="match status" value="1"/>
</dbReference>
<evidence type="ECO:0000259" key="12">
    <source>
        <dbReference type="Pfam" id="PF00205"/>
    </source>
</evidence>
<evidence type="ECO:0000256" key="6">
    <source>
        <dbReference type="ARBA" id="ARBA00022679"/>
    </source>
</evidence>
<dbReference type="InterPro" id="IPR039368">
    <property type="entry name" value="AHAS_TPP"/>
</dbReference>
<keyword evidence="9 11" id="KW-0786">Thiamine pyrophosphate</keyword>